<dbReference type="AlphaFoldDB" id="A0A3A9WKY5"/>
<evidence type="ECO:0000313" key="4">
    <source>
        <dbReference type="Proteomes" id="UP000275024"/>
    </source>
</evidence>
<dbReference type="EMBL" id="RBDY01000006">
    <property type="protein sequence ID" value="RKN24466.1"/>
    <property type="molecule type" value="Genomic_DNA"/>
</dbReference>
<evidence type="ECO:0000313" key="1">
    <source>
        <dbReference type="EMBL" id="RKN10124.1"/>
    </source>
</evidence>
<name>A0A3A9WKY5_9ACTN</name>
<dbReference type="EMBL" id="RBDX01000006">
    <property type="protein sequence ID" value="RKN10124.1"/>
    <property type="molecule type" value="Genomic_DNA"/>
</dbReference>
<sequence>MSAEAFFAQLAGMEVEHLRKALWNLYRRGSAPVRGRVEAEIARVPAPRARATEKTPDSRRALDEVGAFTALA</sequence>
<evidence type="ECO:0000313" key="2">
    <source>
        <dbReference type="EMBL" id="RKN24466.1"/>
    </source>
</evidence>
<dbReference type="Proteomes" id="UP000268652">
    <property type="component" value="Unassembled WGS sequence"/>
</dbReference>
<evidence type="ECO:0000313" key="3">
    <source>
        <dbReference type="Proteomes" id="UP000268652"/>
    </source>
</evidence>
<dbReference type="Proteomes" id="UP000275024">
    <property type="component" value="Unassembled WGS sequence"/>
</dbReference>
<comment type="caution">
    <text evidence="1">The sequence shown here is derived from an EMBL/GenBank/DDBJ whole genome shotgun (WGS) entry which is preliminary data.</text>
</comment>
<reference evidence="3 4" key="1">
    <citation type="submission" date="2018-09" db="EMBL/GenBank/DDBJ databases">
        <title>Streptomyces sp. nov. DS1-2, an endophytic actinomycete isolated from roots of Dendrobium scabrilingue.</title>
        <authorList>
            <person name="Kuncharoen N."/>
            <person name="Kudo T."/>
            <person name="Ohkuma M."/>
            <person name="Yuki M."/>
            <person name="Tanasupawat S."/>
        </authorList>
    </citation>
    <scope>NUCLEOTIDE SEQUENCE [LARGE SCALE GENOMIC DNA]</scope>
    <source>
        <strain evidence="1 4">AZ1-7</strain>
        <strain evidence="2 3">DS1-2</strain>
    </source>
</reference>
<keyword evidence="3" id="KW-1185">Reference proteome</keyword>
<gene>
    <name evidence="2" type="ORF">D7318_11355</name>
    <name evidence="1" type="ORF">D7319_10175</name>
</gene>
<organism evidence="1 4">
    <name type="scientific">Streptomyces radicis</name>
    <dbReference type="NCBI Taxonomy" id="1750517"/>
    <lineage>
        <taxon>Bacteria</taxon>
        <taxon>Bacillati</taxon>
        <taxon>Actinomycetota</taxon>
        <taxon>Actinomycetes</taxon>
        <taxon>Kitasatosporales</taxon>
        <taxon>Streptomycetaceae</taxon>
        <taxon>Streptomyces</taxon>
    </lineage>
</organism>
<proteinExistence type="predicted"/>
<accession>A0A3A9WKY5</accession>
<protein>
    <submittedName>
        <fullName evidence="1">Uncharacterized protein</fullName>
    </submittedName>
</protein>